<dbReference type="InterPro" id="IPR024775">
    <property type="entry name" value="DinB-like"/>
</dbReference>
<comment type="caution">
    <text evidence="2">The sequence shown here is derived from an EMBL/GenBank/DDBJ whole genome shotgun (WGS) entry which is preliminary data.</text>
</comment>
<dbReference type="Gene3D" id="1.20.120.450">
    <property type="entry name" value="dinb family like domain"/>
    <property type="match status" value="1"/>
</dbReference>
<sequence>MEHNLRETILSAFERFMMMPENEANLRLDAGKWSIQEIVGHMIDSAANNHARIVKAQSTDDLIFDGYDQVAWVENQNYAGAQWHDLIILWRQYNLHIDFIISQIPDKILKKERLNHNLDKIAWKPVPTDQPTTLEYFINDYIKHLKHHLGQIEEIISNT</sequence>
<dbReference type="EMBL" id="JSVA01000004">
    <property type="protein sequence ID" value="KOF04051.1"/>
    <property type="molecule type" value="Genomic_DNA"/>
</dbReference>
<dbReference type="InterPro" id="IPR034660">
    <property type="entry name" value="DinB/YfiT-like"/>
</dbReference>
<reference evidence="3" key="1">
    <citation type="submission" date="2014-11" db="EMBL/GenBank/DDBJ databases">
        <title>Genome sequencing of Roseivirga sp. D-25.</title>
        <authorList>
            <person name="Selvaratnam C."/>
            <person name="Thevarajoo S."/>
            <person name="Goh K.M."/>
            <person name="Eee R."/>
            <person name="Chan K.-G."/>
            <person name="Chong C.S."/>
        </authorList>
    </citation>
    <scope>NUCLEOTIDE SEQUENCE [LARGE SCALE GENOMIC DNA]</scope>
    <source>
        <strain evidence="3">D-25</strain>
    </source>
</reference>
<evidence type="ECO:0000313" key="2">
    <source>
        <dbReference type="EMBL" id="KOF04051.1"/>
    </source>
</evidence>
<dbReference type="RefSeq" id="WP_053222283.1">
    <property type="nucleotide sequence ID" value="NZ_JSVA01000004.1"/>
</dbReference>
<dbReference type="Pfam" id="PF12867">
    <property type="entry name" value="DinB_2"/>
    <property type="match status" value="1"/>
</dbReference>
<protein>
    <recommendedName>
        <fullName evidence="1">DinB-like domain-containing protein</fullName>
    </recommendedName>
</protein>
<feature type="domain" description="DinB-like" evidence="1">
    <location>
        <begin position="13"/>
        <end position="152"/>
    </location>
</feature>
<dbReference type="SUPFAM" id="SSF109854">
    <property type="entry name" value="DinB/YfiT-like putative metalloenzymes"/>
    <property type="match status" value="1"/>
</dbReference>
<dbReference type="OrthoDB" id="9793216at2"/>
<dbReference type="Proteomes" id="UP000036908">
    <property type="component" value="Unassembled WGS sequence"/>
</dbReference>
<dbReference type="PATRIC" id="fig|1566026.4.peg.2453"/>
<organism evidence="2 3">
    <name type="scientific">Roseivirga seohaensis subsp. aquiponti</name>
    <dbReference type="NCBI Taxonomy" id="1566026"/>
    <lineage>
        <taxon>Bacteria</taxon>
        <taxon>Pseudomonadati</taxon>
        <taxon>Bacteroidota</taxon>
        <taxon>Cytophagia</taxon>
        <taxon>Cytophagales</taxon>
        <taxon>Roseivirgaceae</taxon>
        <taxon>Roseivirga</taxon>
    </lineage>
</organism>
<evidence type="ECO:0000259" key="1">
    <source>
        <dbReference type="Pfam" id="PF12867"/>
    </source>
</evidence>
<keyword evidence="3" id="KW-1185">Reference proteome</keyword>
<name>A0A0L8AP94_9BACT</name>
<evidence type="ECO:0000313" key="3">
    <source>
        <dbReference type="Proteomes" id="UP000036908"/>
    </source>
</evidence>
<accession>A0A0L8AP94</accession>
<proteinExistence type="predicted"/>
<dbReference type="AlphaFoldDB" id="A0A0L8AP94"/>
<gene>
    <name evidence="2" type="ORF">OB69_03410</name>
</gene>